<sequence>MSEISQEVPVTVIDEEHFEKYPDAALLLKCFEVVKDALDVIDEPEYSIEKEDDTHIDLYRAYYALKVLFRRRTGHDARQVAQDHFEAMSRHLLEGKPRPENRIPVVVFPGECLPDEAFAGLTDQQLACAAFNYSDRVRVLIMDHSPRALALDEARTLSIDATTALRLLVLRLSGGSMETMGAGMCRKHGETLQ</sequence>
<evidence type="ECO:0000313" key="4">
    <source>
        <dbReference type="Proteomes" id="UP000183126"/>
    </source>
</evidence>
<dbReference type="AlphaFoldDB" id="A0A0R2ZHQ3"/>
<evidence type="ECO:0000313" key="1">
    <source>
        <dbReference type="EMBL" id="KRP60327.1"/>
    </source>
</evidence>
<dbReference type="Proteomes" id="UP000052019">
    <property type="component" value="Unassembled WGS sequence"/>
</dbReference>
<dbReference type="EMBL" id="JYLK01000006">
    <property type="protein sequence ID" value="KRP60327.1"/>
    <property type="molecule type" value="Genomic_DNA"/>
</dbReference>
<reference evidence="2 4" key="2">
    <citation type="submission" date="2016-10" db="EMBL/GenBank/DDBJ databases">
        <authorList>
            <person name="Varghese N."/>
            <person name="Submissions S."/>
        </authorList>
    </citation>
    <scope>NUCLEOTIDE SEQUENCE [LARGE SCALE GENOMIC DNA]</scope>
    <source>
        <strain evidence="2 4">BS3111</strain>
    </source>
</reference>
<evidence type="ECO:0000313" key="2">
    <source>
        <dbReference type="EMBL" id="SDT08119.1"/>
    </source>
</evidence>
<organism evidence="1 3">
    <name type="scientific">Pseudomonas trivialis</name>
    <dbReference type="NCBI Taxonomy" id="200450"/>
    <lineage>
        <taxon>Bacteria</taxon>
        <taxon>Pseudomonadati</taxon>
        <taxon>Pseudomonadota</taxon>
        <taxon>Gammaproteobacteria</taxon>
        <taxon>Pseudomonadales</taxon>
        <taxon>Pseudomonadaceae</taxon>
        <taxon>Pseudomonas</taxon>
    </lineage>
</organism>
<dbReference type="RefSeq" id="WP_057007982.1">
    <property type="nucleotide sequence ID" value="NZ_JYLK01000006.1"/>
</dbReference>
<reference evidence="1 3" key="1">
    <citation type="submission" date="2015-02" db="EMBL/GenBank/DDBJ databases">
        <title>Two Pseudomonas sp. nov. isolated from raw milk.</title>
        <authorList>
            <person name="Wenning M."/>
            <person name="von Neubeck M."/>
            <person name="Huptas C."/>
            <person name="Scherer S."/>
        </authorList>
    </citation>
    <scope>NUCLEOTIDE SEQUENCE [LARGE SCALE GENOMIC DNA]</scope>
    <source>
        <strain evidence="1 3">DSM 14937</strain>
    </source>
</reference>
<proteinExistence type="predicted"/>
<dbReference type="OrthoDB" id="6887895at2"/>
<gene>
    <name evidence="2" type="ORF">SAMN04490205_4686</name>
    <name evidence="1" type="ORF">TU79_10835</name>
</gene>
<keyword evidence="4" id="KW-1185">Reference proteome</keyword>
<name>A0A0R2ZHQ3_9PSED</name>
<dbReference type="EMBL" id="LT629760">
    <property type="protein sequence ID" value="SDT08119.1"/>
    <property type="molecule type" value="Genomic_DNA"/>
</dbReference>
<dbReference type="PATRIC" id="fig|200450.4.peg.4203"/>
<accession>A0A0R2ZHQ3</accession>
<dbReference type="Proteomes" id="UP000183126">
    <property type="component" value="Chromosome I"/>
</dbReference>
<evidence type="ECO:0000313" key="3">
    <source>
        <dbReference type="Proteomes" id="UP000052019"/>
    </source>
</evidence>
<protein>
    <submittedName>
        <fullName evidence="1">Uncharacterized protein</fullName>
    </submittedName>
</protein>